<dbReference type="GO" id="GO:0016740">
    <property type="term" value="F:transferase activity"/>
    <property type="evidence" value="ECO:0007669"/>
    <property type="project" value="UniProtKB-KW"/>
</dbReference>
<dbReference type="AlphaFoldDB" id="A0A1W6NYA5"/>
<proteinExistence type="predicted"/>
<dbReference type="PANTHER" id="PTHR37946:SF1">
    <property type="entry name" value="SLL1969 PROTEIN"/>
    <property type="match status" value="1"/>
</dbReference>
<organism evidence="2 3">
    <name type="scientific">Ketogulonicigenium robustum</name>
    <dbReference type="NCBI Taxonomy" id="92947"/>
    <lineage>
        <taxon>Bacteria</taxon>
        <taxon>Pseudomonadati</taxon>
        <taxon>Pseudomonadota</taxon>
        <taxon>Alphaproteobacteria</taxon>
        <taxon>Rhodobacterales</taxon>
        <taxon>Roseobacteraceae</taxon>
        <taxon>Ketogulonicigenium</taxon>
    </lineage>
</organism>
<dbReference type="RefSeq" id="WP_236951406.1">
    <property type="nucleotide sequence ID" value="NZ_CP019937.1"/>
</dbReference>
<keyword evidence="2" id="KW-0808">Transferase</keyword>
<dbReference type="Proteomes" id="UP000242447">
    <property type="component" value="Chromosome"/>
</dbReference>
<keyword evidence="3" id="KW-1185">Reference proteome</keyword>
<dbReference type="InterPro" id="IPR000073">
    <property type="entry name" value="AB_hydrolase_1"/>
</dbReference>
<protein>
    <submittedName>
        <fullName evidence="2">Acetyltransferase and hydrolase with the alpha/beta hydrolase fold-like protein</fullName>
    </submittedName>
</protein>
<dbReference type="Pfam" id="PF00561">
    <property type="entry name" value="Abhydrolase_1"/>
    <property type="match status" value="1"/>
</dbReference>
<feature type="domain" description="AB hydrolase-1" evidence="1">
    <location>
        <begin position="18"/>
        <end position="134"/>
    </location>
</feature>
<dbReference type="PANTHER" id="PTHR37946">
    <property type="entry name" value="SLL1969 PROTEIN"/>
    <property type="match status" value="1"/>
</dbReference>
<reference evidence="2 3" key="1">
    <citation type="submission" date="2017-02" db="EMBL/GenBank/DDBJ databases">
        <title>Ketogulonicigenium robustum SPU B003 Genome sequencing and assembly.</title>
        <authorList>
            <person name="Li Y."/>
            <person name="Liu L."/>
            <person name="Wang C."/>
            <person name="Zhang M."/>
            <person name="Zhang T."/>
            <person name="Zhang Y."/>
        </authorList>
    </citation>
    <scope>NUCLEOTIDE SEQUENCE [LARGE SCALE GENOMIC DNA]</scope>
    <source>
        <strain evidence="2 3">SPU_B003</strain>
    </source>
</reference>
<dbReference type="SUPFAM" id="SSF53474">
    <property type="entry name" value="alpha/beta-Hydrolases"/>
    <property type="match status" value="1"/>
</dbReference>
<evidence type="ECO:0000313" key="3">
    <source>
        <dbReference type="Proteomes" id="UP000242447"/>
    </source>
</evidence>
<evidence type="ECO:0000313" key="2">
    <source>
        <dbReference type="EMBL" id="ARO14080.1"/>
    </source>
</evidence>
<gene>
    <name evidence="2" type="ORF">BVG79_00728</name>
</gene>
<keyword evidence="2" id="KW-0378">Hydrolase</keyword>
<dbReference type="EMBL" id="CP019937">
    <property type="protein sequence ID" value="ARO14080.1"/>
    <property type="molecule type" value="Genomic_DNA"/>
</dbReference>
<dbReference type="Gene3D" id="3.40.50.1820">
    <property type="entry name" value="alpha/beta hydrolase"/>
    <property type="match status" value="1"/>
</dbReference>
<dbReference type="GO" id="GO:0016787">
    <property type="term" value="F:hydrolase activity"/>
    <property type="evidence" value="ECO:0007669"/>
    <property type="project" value="UniProtKB-KW"/>
</dbReference>
<accession>A0A1W6NYA5</accession>
<name>A0A1W6NYA5_9RHOB</name>
<sequence>MAEDRVFSLAGPDTGECVVLLHGLARSEMSLAPMGEALKLAGYTVVNSGYPSTDETIEQIVATHLPRDIAACGARKVNFVTHSMGGILVRAYLAQTTPGDLGRIVMLAPPNQGSELVDIFGDFAPFQWMNGPAGLQLGTDADSLPNRLGHAPAAEIGIIAGNSPLNPLMSLAFSGPNDGKVSVESTKLDGMTDHLTLPVSHTFLMNNPLVVAQTVTFLREGHFNHDLKMGDVLSGAVEQALDAIGVR</sequence>
<evidence type="ECO:0000259" key="1">
    <source>
        <dbReference type="Pfam" id="PF00561"/>
    </source>
</evidence>
<dbReference type="KEGG" id="kro:BVG79_00728"/>
<dbReference type="STRING" id="92947.BVG79_00728"/>
<dbReference type="InterPro" id="IPR029058">
    <property type="entry name" value="AB_hydrolase_fold"/>
</dbReference>